<keyword evidence="2" id="KW-0808">Transferase</keyword>
<dbReference type="InterPro" id="IPR000182">
    <property type="entry name" value="GNAT_dom"/>
</dbReference>
<reference evidence="2 3" key="1">
    <citation type="journal article" date="2019" name="Genome Biol. Evol.">
        <title>Day and night: Metabolic profiles and evolutionary relationships of six axenic non-marine cyanobacteria.</title>
        <authorList>
            <person name="Will S.E."/>
            <person name="Henke P."/>
            <person name="Boedeker C."/>
            <person name="Huang S."/>
            <person name="Brinkmann H."/>
            <person name="Rohde M."/>
            <person name="Jarek M."/>
            <person name="Friedl T."/>
            <person name="Seufert S."/>
            <person name="Schumacher M."/>
            <person name="Overmann J."/>
            <person name="Neumann-Schaal M."/>
            <person name="Petersen J."/>
        </authorList>
    </citation>
    <scope>NUCLEOTIDE SEQUENCE [LARGE SCALE GENOMIC DNA]</scope>
    <source>
        <strain evidence="2 3">SAG 1403-4b</strain>
    </source>
</reference>
<comment type="caution">
    <text evidence="2">The sequence shown here is derived from an EMBL/GenBank/DDBJ whole genome shotgun (WGS) entry which is preliminary data.</text>
</comment>
<evidence type="ECO:0000313" key="2">
    <source>
        <dbReference type="EMBL" id="RUS93726.1"/>
    </source>
</evidence>
<dbReference type="PANTHER" id="PTHR43792">
    <property type="entry name" value="GNAT FAMILY, PUTATIVE (AFU_ORTHOLOGUE AFUA_3G00765)-RELATED-RELATED"/>
    <property type="match status" value="1"/>
</dbReference>
<dbReference type="PROSITE" id="PS51186">
    <property type="entry name" value="GNAT"/>
    <property type="match status" value="1"/>
</dbReference>
<feature type="domain" description="N-acetyltransferase" evidence="1">
    <location>
        <begin position="8"/>
        <end position="166"/>
    </location>
</feature>
<dbReference type="PANTHER" id="PTHR43792:SF1">
    <property type="entry name" value="N-ACETYLTRANSFERASE DOMAIN-CONTAINING PROTEIN"/>
    <property type="match status" value="1"/>
</dbReference>
<evidence type="ECO:0000259" key="1">
    <source>
        <dbReference type="PROSITE" id="PS51186"/>
    </source>
</evidence>
<dbReference type="EMBL" id="RSCM01000017">
    <property type="protein sequence ID" value="RUS93726.1"/>
    <property type="molecule type" value="Genomic_DNA"/>
</dbReference>
<dbReference type="InterPro" id="IPR016181">
    <property type="entry name" value="Acyl_CoA_acyltransferase"/>
</dbReference>
<keyword evidence="3" id="KW-1185">Reference proteome</keyword>
<dbReference type="Proteomes" id="UP000276103">
    <property type="component" value="Unassembled WGS sequence"/>
</dbReference>
<dbReference type="Gene3D" id="3.40.630.30">
    <property type="match status" value="1"/>
</dbReference>
<accession>A0A433UIQ4</accession>
<dbReference type="GO" id="GO:0016747">
    <property type="term" value="F:acyltransferase activity, transferring groups other than amino-acyl groups"/>
    <property type="evidence" value="ECO:0007669"/>
    <property type="project" value="InterPro"/>
</dbReference>
<dbReference type="AlphaFoldDB" id="A0A433UIQ4"/>
<protein>
    <submittedName>
        <fullName evidence="2">N-acetyltransferase</fullName>
    </submittedName>
</protein>
<dbReference type="OrthoDB" id="509947at2"/>
<gene>
    <name evidence="2" type="primary">atsA</name>
    <name evidence="2" type="ORF">DSM107003_42270</name>
</gene>
<dbReference type="InterPro" id="IPR051531">
    <property type="entry name" value="N-acetyltransferase"/>
</dbReference>
<name>A0A433UIQ4_ANAVA</name>
<evidence type="ECO:0000313" key="3">
    <source>
        <dbReference type="Proteomes" id="UP000276103"/>
    </source>
</evidence>
<dbReference type="SUPFAM" id="SSF55729">
    <property type="entry name" value="Acyl-CoA N-acyltransferases (Nat)"/>
    <property type="match status" value="1"/>
</dbReference>
<proteinExistence type="predicted"/>
<dbReference type="Pfam" id="PF13302">
    <property type="entry name" value="Acetyltransf_3"/>
    <property type="match status" value="1"/>
</dbReference>
<dbReference type="RefSeq" id="WP_127056049.1">
    <property type="nucleotide sequence ID" value="NZ_RSCM01000017.1"/>
</dbReference>
<organism evidence="2 3">
    <name type="scientific">Trichormus variabilis SAG 1403-4b</name>
    <dbReference type="NCBI Taxonomy" id="447716"/>
    <lineage>
        <taxon>Bacteria</taxon>
        <taxon>Bacillati</taxon>
        <taxon>Cyanobacteriota</taxon>
        <taxon>Cyanophyceae</taxon>
        <taxon>Nostocales</taxon>
        <taxon>Nostocaceae</taxon>
        <taxon>Trichormus</taxon>
    </lineage>
</organism>
<sequence length="171" mass="19747">MLLETKRLILREMTLNHVDDLLEIFSDPEAMQFYPKPFDRQMTQTWIQRNIQRYTQDGFGLLALMLKESGNLIGDCGLALQEVDGVEEVEIGYHIRRDLWRQGFATEAAQVCRDYGFIQLGYDKLISLINPANIASRRVAEKNGMTLIKEVKWRDQPTCVYAVERSSSEAQ</sequence>